<organism evidence="1 2">
    <name type="scientific">Phaeoacremonium minimum (strain UCR-PA7)</name>
    <name type="common">Esca disease fungus</name>
    <name type="synonym">Togninia minima</name>
    <dbReference type="NCBI Taxonomy" id="1286976"/>
    <lineage>
        <taxon>Eukaryota</taxon>
        <taxon>Fungi</taxon>
        <taxon>Dikarya</taxon>
        <taxon>Ascomycota</taxon>
        <taxon>Pezizomycotina</taxon>
        <taxon>Sordariomycetes</taxon>
        <taxon>Sordariomycetidae</taxon>
        <taxon>Togniniales</taxon>
        <taxon>Togniniaceae</taxon>
        <taxon>Phaeoacremonium</taxon>
    </lineage>
</organism>
<dbReference type="eggNOG" id="ENOG502SB2Z">
    <property type="taxonomic scope" value="Eukaryota"/>
</dbReference>
<dbReference type="GO" id="GO:0008233">
    <property type="term" value="F:peptidase activity"/>
    <property type="evidence" value="ECO:0007669"/>
    <property type="project" value="UniProtKB-KW"/>
</dbReference>
<reference evidence="2" key="1">
    <citation type="journal article" date="2013" name="Genome Announc.">
        <title>Draft genome sequence of the ascomycete Phaeoacremonium aleophilum strain UCR-PA7, a causal agent of the esca disease complex in grapevines.</title>
        <authorList>
            <person name="Blanco-Ulate B."/>
            <person name="Rolshausen P."/>
            <person name="Cantu D."/>
        </authorList>
    </citation>
    <scope>NUCLEOTIDE SEQUENCE [LARGE SCALE GENOMIC DNA]</scope>
    <source>
        <strain evidence="2">UCR-PA7</strain>
    </source>
</reference>
<sequence length="392" mass="42604">MSTVVGPENPVTVTGCTQPLTLWTCSLPKEQQAANEPYKANQPKFIMQIQYDNSTKQLWNVKDAVPPHPTSNGQETLETGAERANETANANKGNGTDGSLAARDVQTFDEGFAPNPLPPSFQEMWFLGNTTDGIVSDRKAGEPTPFFISFFDSLNQTAGPNMLPEALARRGSENTLNARDVNLTGSLPPPDLNPDGTGAAAKLLAYPFQQPLRLFDRGLPTEHYGFYSYYNKTLYVKSVTPLNENTADQGNVPADKDGGCLETEANFLITWTQTRFHVQIWTRMGNGTNLLQGAPDNSTRPGTMPYAVTVSVDTHGGDYSKKASFYYGVDDRQHINRTNTKLISNDVGFDSPRINPGFSADLSLGGIDGGTGGCRCSWVNFLNENGKTLGIS</sequence>
<keyword evidence="1" id="KW-0378">Hydrolase</keyword>
<dbReference type="OrthoDB" id="10259622at2759"/>
<dbReference type="EMBL" id="KB932933">
    <property type="protein sequence ID" value="EOO02101.1"/>
    <property type="molecule type" value="Genomic_DNA"/>
</dbReference>
<accession>R8BRY2</accession>
<keyword evidence="1" id="KW-0645">Protease</keyword>
<dbReference type="KEGG" id="tmn:UCRPA7_2401"/>
<proteinExistence type="predicted"/>
<protein>
    <submittedName>
        <fullName evidence="1">Putative glycoprotease family protein</fullName>
    </submittedName>
</protein>
<evidence type="ECO:0000313" key="2">
    <source>
        <dbReference type="Proteomes" id="UP000014074"/>
    </source>
</evidence>
<keyword evidence="2" id="KW-1185">Reference proteome</keyword>
<dbReference type="HOGENOM" id="CLU_058460_0_0_1"/>
<gene>
    <name evidence="1" type="ORF">UCRPA7_2401</name>
</gene>
<dbReference type="Proteomes" id="UP000014074">
    <property type="component" value="Unassembled WGS sequence"/>
</dbReference>
<dbReference type="GO" id="GO:0006508">
    <property type="term" value="P:proteolysis"/>
    <property type="evidence" value="ECO:0007669"/>
    <property type="project" value="UniProtKB-KW"/>
</dbReference>
<name>R8BRY2_PHAM7</name>
<dbReference type="GeneID" id="19322647"/>
<dbReference type="RefSeq" id="XP_007913193.1">
    <property type="nucleotide sequence ID" value="XM_007915002.1"/>
</dbReference>
<dbReference type="AlphaFoldDB" id="R8BRY2"/>
<evidence type="ECO:0000313" key="1">
    <source>
        <dbReference type="EMBL" id="EOO02101.1"/>
    </source>
</evidence>